<protein>
    <recommendedName>
        <fullName evidence="3">PIN domain-containing protein</fullName>
    </recommendedName>
</protein>
<dbReference type="EMBL" id="CP077717">
    <property type="protein sequence ID" value="QXJ27848.1"/>
    <property type="molecule type" value="Genomic_DNA"/>
</dbReference>
<evidence type="ECO:0008006" key="3">
    <source>
        <dbReference type="Google" id="ProtNLM"/>
    </source>
</evidence>
<dbReference type="Proteomes" id="UP000694018">
    <property type="component" value="Chromosome"/>
</dbReference>
<organism evidence="1 2">
    <name type="scientific">Saccharolobus shibatae (strain ATCC 51178 / DSM 5389 / JCM 8931 / NBRC 15437 / B12)</name>
    <name type="common">Sulfolobus shibatae</name>
    <dbReference type="NCBI Taxonomy" id="523848"/>
    <lineage>
        <taxon>Archaea</taxon>
        <taxon>Thermoproteota</taxon>
        <taxon>Thermoprotei</taxon>
        <taxon>Sulfolobales</taxon>
        <taxon>Sulfolobaceae</taxon>
        <taxon>Saccharolobus</taxon>
    </lineage>
</organism>
<evidence type="ECO:0000313" key="1">
    <source>
        <dbReference type="EMBL" id="QXJ27848.1"/>
    </source>
</evidence>
<reference evidence="1" key="1">
    <citation type="journal article" date="2021" name="Environ. Microbiol.">
        <title>New insights into the diversity and evolution of the archaeal mobilome from three complete genomes of Saccharolobus shibatae.</title>
        <authorList>
            <person name="Medvedeva S."/>
            <person name="Brandt D."/>
            <person name="Cvirkaite-Krupovic V."/>
            <person name="Liu Y."/>
            <person name="Severinov K."/>
            <person name="Ishino S."/>
            <person name="Ishino Y."/>
            <person name="Prangishvili D."/>
            <person name="Kalinowski J."/>
            <person name="Krupovic M."/>
        </authorList>
    </citation>
    <scope>NUCLEOTIDE SEQUENCE</scope>
    <source>
        <strain evidence="1">B12</strain>
    </source>
</reference>
<sequence>MEKVREIVEKFKLDFEDAIHYFLSQKIGELISNDRDMQRIGARF</sequence>
<dbReference type="RefSeq" id="WP_244988818.1">
    <property type="nucleotide sequence ID" value="NZ_CP077717.1"/>
</dbReference>
<proteinExistence type="predicted"/>
<dbReference type="AlphaFoldDB" id="A0A8F5BME9"/>
<dbReference type="GeneID" id="65562315"/>
<dbReference type="KEGG" id="sshi:J5U23_00716"/>
<gene>
    <name evidence="1" type="ORF">J5U23_00716</name>
</gene>
<name>A0A8F5BME9_SACSH</name>
<evidence type="ECO:0000313" key="2">
    <source>
        <dbReference type="Proteomes" id="UP000694018"/>
    </source>
</evidence>
<accession>A0A8F5BME9</accession>